<keyword evidence="2" id="KW-1185">Reference proteome</keyword>
<dbReference type="AlphaFoldDB" id="A0A553ZV49"/>
<gene>
    <name evidence="1" type="ORF">FN960_17215</name>
</gene>
<dbReference type="EMBL" id="VLXZ01000013">
    <property type="protein sequence ID" value="TSB45205.1"/>
    <property type="molecule type" value="Genomic_DNA"/>
</dbReference>
<dbReference type="Proteomes" id="UP000318521">
    <property type="component" value="Unassembled WGS sequence"/>
</dbReference>
<accession>A0A553ZV49</accession>
<proteinExistence type="predicted"/>
<organism evidence="1 2">
    <name type="scientific">Alkalicoccobacillus porphyridii</name>
    <dbReference type="NCBI Taxonomy" id="2597270"/>
    <lineage>
        <taxon>Bacteria</taxon>
        <taxon>Bacillati</taxon>
        <taxon>Bacillota</taxon>
        <taxon>Bacilli</taxon>
        <taxon>Bacillales</taxon>
        <taxon>Bacillaceae</taxon>
        <taxon>Alkalicoccobacillus</taxon>
    </lineage>
</organism>
<sequence>MNLYKAHIIHPHTNVPLIVYFNESDGFVSFERDEKVLQAIYSMKSDLMQSKSFQASLKRASHLCQTQYPLDTMEEVQEFLSKIGLDLKDIEFEQVYVH</sequence>
<name>A0A553ZV49_9BACI</name>
<evidence type="ECO:0000313" key="1">
    <source>
        <dbReference type="EMBL" id="TSB45205.1"/>
    </source>
</evidence>
<protein>
    <submittedName>
        <fullName evidence="1">Uncharacterized protein</fullName>
    </submittedName>
</protein>
<dbReference type="OrthoDB" id="2884213at2"/>
<reference evidence="1 2" key="1">
    <citation type="submission" date="2019-07" db="EMBL/GenBank/DDBJ databases">
        <authorList>
            <person name="Park Y.J."/>
            <person name="Jeong S.E."/>
            <person name="Jung H.S."/>
        </authorList>
    </citation>
    <scope>NUCLEOTIDE SEQUENCE [LARGE SCALE GENOMIC DNA]</scope>
    <source>
        <strain evidence="2">P16(2019)</strain>
    </source>
</reference>
<evidence type="ECO:0000313" key="2">
    <source>
        <dbReference type="Proteomes" id="UP000318521"/>
    </source>
</evidence>
<comment type="caution">
    <text evidence="1">The sequence shown here is derived from an EMBL/GenBank/DDBJ whole genome shotgun (WGS) entry which is preliminary data.</text>
</comment>
<dbReference type="RefSeq" id="WP_143850100.1">
    <property type="nucleotide sequence ID" value="NZ_VLXZ01000013.1"/>
</dbReference>